<dbReference type="Proteomes" id="UP001219862">
    <property type="component" value="Unassembled WGS sequence"/>
</dbReference>
<evidence type="ECO:0008006" key="3">
    <source>
        <dbReference type="Google" id="ProtNLM"/>
    </source>
</evidence>
<proteinExistence type="predicted"/>
<name>A0ABT5KPP2_9BURK</name>
<evidence type="ECO:0000313" key="2">
    <source>
        <dbReference type="Proteomes" id="UP001219862"/>
    </source>
</evidence>
<reference evidence="1 2" key="1">
    <citation type="submission" date="2022-10" db="EMBL/GenBank/DDBJ databases">
        <title>paucibacter sp. hw8 Genome sequencing.</title>
        <authorList>
            <person name="Park S."/>
        </authorList>
    </citation>
    <scope>NUCLEOTIDE SEQUENCE [LARGE SCALE GENOMIC DNA]</scope>
    <source>
        <strain evidence="2">hw8</strain>
    </source>
</reference>
<protein>
    <recommendedName>
        <fullName evidence="3">Transposase</fullName>
    </recommendedName>
</protein>
<dbReference type="EMBL" id="JAQQXS010000005">
    <property type="protein sequence ID" value="MDC8784893.1"/>
    <property type="molecule type" value="Genomic_DNA"/>
</dbReference>
<accession>A0ABT5KPP2</accession>
<evidence type="ECO:0000313" key="1">
    <source>
        <dbReference type="EMBL" id="MDC8784893.1"/>
    </source>
</evidence>
<keyword evidence="2" id="KW-1185">Reference proteome</keyword>
<dbReference type="RefSeq" id="WP_273596016.1">
    <property type="nucleotide sequence ID" value="NZ_JAQQXS010000005.1"/>
</dbReference>
<comment type="caution">
    <text evidence="1">The sequence shown here is derived from an EMBL/GenBank/DDBJ whole genome shotgun (WGS) entry which is preliminary data.</text>
</comment>
<organism evidence="1 2">
    <name type="scientific">Roseateles koreensis</name>
    <dbReference type="NCBI Taxonomy" id="2987526"/>
    <lineage>
        <taxon>Bacteria</taxon>
        <taxon>Pseudomonadati</taxon>
        <taxon>Pseudomonadota</taxon>
        <taxon>Betaproteobacteria</taxon>
        <taxon>Burkholderiales</taxon>
        <taxon>Sphaerotilaceae</taxon>
        <taxon>Roseateles</taxon>
    </lineage>
</organism>
<sequence>MTSSRRSVQRDPASLRNKKGVFMAQLRCKIKAVLNEDLPALATSGRAISIIAEPYGSRYIAA</sequence>
<gene>
    <name evidence="1" type="ORF">PRZ01_06790</name>
</gene>